<proteinExistence type="predicted"/>
<dbReference type="Pfam" id="PF00857">
    <property type="entry name" value="Isochorismatase"/>
    <property type="match status" value="1"/>
</dbReference>
<dbReference type="InterPro" id="IPR050272">
    <property type="entry name" value="Isochorismatase-like_hydrls"/>
</dbReference>
<dbReference type="PANTHER" id="PTHR43540:SF1">
    <property type="entry name" value="ISOCHORISMATASE HYDROLASE"/>
    <property type="match status" value="1"/>
</dbReference>
<evidence type="ECO:0000259" key="2">
    <source>
        <dbReference type="Pfam" id="PF00857"/>
    </source>
</evidence>
<protein>
    <submittedName>
        <fullName evidence="3">Isochorismatase family protein</fullName>
    </submittedName>
</protein>
<organism evidence="3 4">
    <name type="scientific">Paractinoplanes lichenicola</name>
    <dbReference type="NCBI Taxonomy" id="2802976"/>
    <lineage>
        <taxon>Bacteria</taxon>
        <taxon>Bacillati</taxon>
        <taxon>Actinomycetota</taxon>
        <taxon>Actinomycetes</taxon>
        <taxon>Micromonosporales</taxon>
        <taxon>Micromonosporaceae</taxon>
        <taxon>Paractinoplanes</taxon>
    </lineage>
</organism>
<dbReference type="InterPro" id="IPR000868">
    <property type="entry name" value="Isochorismatase-like_dom"/>
</dbReference>
<dbReference type="EMBL" id="JAENHO010000001">
    <property type="protein sequence ID" value="MBL7252846.1"/>
    <property type="molecule type" value="Genomic_DNA"/>
</dbReference>
<accession>A0ABS1VDV4</accession>
<dbReference type="Proteomes" id="UP000598996">
    <property type="component" value="Unassembled WGS sequence"/>
</dbReference>
<sequence>MTDTPFGGALGWGRRPALLLIDMMRAYFTPGSPFDLGSRRSLDGCATLLEAARAAGIPVLHTRVRFSPDLSDGGLFVRKVPALAALVEGADAAEFVPELTPGPGEVVVTKQYASAFFGTSLAATLTARGIDTTIIAGVSTSGCVRASATDAMQHGFHPVVAGDACGDRTPEVHDANLFDLGAKYADVVTVDEVLTRLA</sequence>
<dbReference type="InterPro" id="IPR036380">
    <property type="entry name" value="Isochorismatase-like_sf"/>
</dbReference>
<dbReference type="SUPFAM" id="SSF52499">
    <property type="entry name" value="Isochorismatase-like hydrolases"/>
    <property type="match status" value="1"/>
</dbReference>
<evidence type="ECO:0000313" key="4">
    <source>
        <dbReference type="Proteomes" id="UP000598996"/>
    </source>
</evidence>
<dbReference type="RefSeq" id="WP_202989198.1">
    <property type="nucleotide sequence ID" value="NZ_JAENHO010000001.1"/>
</dbReference>
<dbReference type="InterPro" id="IPR016291">
    <property type="entry name" value="Isochorismatase"/>
</dbReference>
<comment type="caution">
    <text evidence="3">The sequence shown here is derived from an EMBL/GenBank/DDBJ whole genome shotgun (WGS) entry which is preliminary data.</text>
</comment>
<dbReference type="Gene3D" id="3.40.50.850">
    <property type="entry name" value="Isochorismatase-like"/>
    <property type="match status" value="1"/>
</dbReference>
<keyword evidence="1" id="KW-0378">Hydrolase</keyword>
<evidence type="ECO:0000256" key="1">
    <source>
        <dbReference type="ARBA" id="ARBA00022801"/>
    </source>
</evidence>
<gene>
    <name evidence="3" type="ORF">JKJ07_00835</name>
</gene>
<keyword evidence="4" id="KW-1185">Reference proteome</keyword>
<dbReference type="PANTHER" id="PTHR43540">
    <property type="entry name" value="PEROXYUREIDOACRYLATE/UREIDOACRYLATE AMIDOHYDROLASE-RELATED"/>
    <property type="match status" value="1"/>
</dbReference>
<feature type="domain" description="Isochorismatase-like" evidence="2">
    <location>
        <begin position="17"/>
        <end position="192"/>
    </location>
</feature>
<dbReference type="PRINTS" id="PR01398">
    <property type="entry name" value="ISCHRISMTASE"/>
</dbReference>
<reference evidence="3 4" key="1">
    <citation type="submission" date="2021-01" db="EMBL/GenBank/DDBJ databases">
        <title>Actinoplanes sp. nov. LDG1-01 isolated from lichen.</title>
        <authorList>
            <person name="Saeng-In P."/>
            <person name="Phongsopitanun W."/>
            <person name="Kanchanasin P."/>
            <person name="Yuki M."/>
            <person name="Kudo T."/>
            <person name="Ohkuma M."/>
            <person name="Tanasupawat S."/>
        </authorList>
    </citation>
    <scope>NUCLEOTIDE SEQUENCE [LARGE SCALE GENOMIC DNA]</scope>
    <source>
        <strain evidence="3 4">LDG1-01</strain>
    </source>
</reference>
<evidence type="ECO:0000313" key="3">
    <source>
        <dbReference type="EMBL" id="MBL7252846.1"/>
    </source>
</evidence>
<name>A0ABS1VDV4_9ACTN</name>